<keyword evidence="5 9" id="KW-0653">Protein transport</keyword>
<keyword evidence="4 9" id="KW-0812">Transmembrane</keyword>
<feature type="transmembrane region" description="Helical" evidence="9">
    <location>
        <begin position="903"/>
        <end position="921"/>
    </location>
</feature>
<dbReference type="InterPro" id="IPR022646">
    <property type="entry name" value="SecD/SecF_CS"/>
</dbReference>
<dbReference type="InterPro" id="IPR005665">
    <property type="entry name" value="SecF_bac"/>
</dbReference>
<dbReference type="Pfam" id="PF07549">
    <property type="entry name" value="Sec_GG"/>
    <property type="match status" value="2"/>
</dbReference>
<dbReference type="Proteomes" id="UP000244925">
    <property type="component" value="Unassembled WGS sequence"/>
</dbReference>
<dbReference type="SUPFAM" id="SSF82866">
    <property type="entry name" value="Multidrug efflux transporter AcrB transmembrane domain"/>
    <property type="match status" value="2"/>
</dbReference>
<dbReference type="PANTHER" id="PTHR30081">
    <property type="entry name" value="PROTEIN-EXPORT MEMBRANE PROTEIN SEC"/>
    <property type="match status" value="1"/>
</dbReference>
<dbReference type="NCBIfam" id="TIGR00966">
    <property type="entry name" value="transloc_SecF"/>
    <property type="match status" value="1"/>
</dbReference>
<evidence type="ECO:0000256" key="2">
    <source>
        <dbReference type="ARBA" id="ARBA00022448"/>
    </source>
</evidence>
<dbReference type="GO" id="GO:0006605">
    <property type="term" value="P:protein targeting"/>
    <property type="evidence" value="ECO:0007669"/>
    <property type="project" value="UniProtKB-UniRule"/>
</dbReference>
<evidence type="ECO:0000259" key="13">
    <source>
        <dbReference type="Pfam" id="PF21760"/>
    </source>
</evidence>
<feature type="transmembrane region" description="Helical" evidence="9">
    <location>
        <begin position="566"/>
        <end position="590"/>
    </location>
</feature>
<dbReference type="AlphaFoldDB" id="A0A2V1IVW5"/>
<feature type="transmembrane region" description="Helical" evidence="9">
    <location>
        <begin position="502"/>
        <end position="521"/>
    </location>
</feature>
<dbReference type="InterPro" id="IPR048634">
    <property type="entry name" value="SecD_SecF_C"/>
</dbReference>
<reference evidence="16" key="1">
    <citation type="submission" date="2018-02" db="EMBL/GenBank/DDBJ databases">
        <authorList>
            <person name="Clavel T."/>
            <person name="Strowig T."/>
        </authorList>
    </citation>
    <scope>NUCLEOTIDE SEQUENCE [LARGE SCALE GENOMIC DNA]</scope>
    <source>
        <strain evidence="16">DSM 100764</strain>
    </source>
</reference>
<evidence type="ECO:0000259" key="11">
    <source>
        <dbReference type="Pfam" id="PF02355"/>
    </source>
</evidence>
<feature type="transmembrane region" description="Helical" evidence="9">
    <location>
        <begin position="7"/>
        <end position="29"/>
    </location>
</feature>
<comment type="caution">
    <text evidence="15">The sequence shown here is derived from an EMBL/GenBank/DDBJ whole genome shotgun (WGS) entry which is preliminary data.</text>
</comment>
<evidence type="ECO:0000256" key="4">
    <source>
        <dbReference type="ARBA" id="ARBA00022692"/>
    </source>
</evidence>
<comment type="caution">
    <text evidence="9">Lacks conserved residue(s) required for the propagation of feature annotation.</text>
</comment>
<feature type="transmembrane region" description="Helical" evidence="9">
    <location>
        <begin position="602"/>
        <end position="623"/>
    </location>
</feature>
<evidence type="ECO:0000313" key="15">
    <source>
        <dbReference type="EMBL" id="PWB06369.1"/>
    </source>
</evidence>
<keyword evidence="3 9" id="KW-1003">Cell membrane</keyword>
<comment type="subcellular location">
    <subcellularLocation>
        <location evidence="1 9">Cell membrane</location>
        <topology evidence="1 9">Multi-pass membrane protein</topology>
    </subcellularLocation>
</comment>
<dbReference type="HAMAP" id="MF_01464_B">
    <property type="entry name" value="SecF_B"/>
    <property type="match status" value="1"/>
</dbReference>
<keyword evidence="2 9" id="KW-0813">Transport</keyword>
<dbReference type="Gene3D" id="1.20.1640.10">
    <property type="entry name" value="Multidrug efflux transporter AcrB transmembrane domain"/>
    <property type="match status" value="2"/>
</dbReference>
<dbReference type="InterPro" id="IPR022813">
    <property type="entry name" value="SecD/SecF_arch_bac"/>
</dbReference>
<organism evidence="15 16">
    <name type="scientific">Paramuribaculum intestinale</name>
    <dbReference type="NCBI Taxonomy" id="2094151"/>
    <lineage>
        <taxon>Bacteria</taxon>
        <taxon>Pseudomonadati</taxon>
        <taxon>Bacteroidota</taxon>
        <taxon>Bacteroidia</taxon>
        <taxon>Bacteroidales</taxon>
        <taxon>Muribaculaceae</taxon>
        <taxon>Paramuribaculum</taxon>
    </lineage>
</organism>
<feature type="domain" description="Protein translocase subunit SecDF P1" evidence="13">
    <location>
        <begin position="188"/>
        <end position="244"/>
    </location>
</feature>
<evidence type="ECO:0000256" key="7">
    <source>
        <dbReference type="ARBA" id="ARBA00023010"/>
    </source>
</evidence>
<dbReference type="GO" id="GO:0015450">
    <property type="term" value="F:protein-transporting ATPase activity"/>
    <property type="evidence" value="ECO:0007669"/>
    <property type="project" value="InterPro"/>
</dbReference>
<evidence type="ECO:0000259" key="12">
    <source>
        <dbReference type="Pfam" id="PF03176"/>
    </source>
</evidence>
<sequence>MQSKGKLGSVVAGVIAIFLVLICLFYISFTLVTNHHEDKAEAYATSVAGNAGVNSDSYRMAYKSYIDSISREKVYLGYTFAEVQKLGVGLGLDLKGGMNVTLQVSVPDILRSMANADGNPYFEAAIAQTDSVVKATRSNDYVSIFCQQYRKLDPQGDLSVVFKDQVKRGDSYEAAEAALKQEVKDRVSSSTNVLRNRIDQFGVVAPNIQELEKDGQILLELPGVKEHDRVKELLKSSANLEFYETIPVNEFQGSLMELTAMGRADSTGNGRGLLDYFVHTANPYNPIMVGTAVAANRAAIDSIISSPAARRLLPSNVKLAWEVKPETMEATDTATGVTRRVDLYTLVALKTANGRPALSGDVVTSASSEFDQMQGGNYVSMNMKPDAARQWARITAANIEKQVAIVLDGQVYSAPRVNNVIEGGRSSITGNFTTDEAKDLANVLKSGKMAAKVDIISDTVIGPSLGQKAIEDGFMSFIVALVLLMIFMMAIYGVIPGLIANLGLIFNLFFTFGILASFQAVLTLSGIAGIVLALGMAVDANVLIFERTKEELRAGKSVRMAIADGYSNAFSAIFDSNLTSVITGVILLLYGTGPIKGFATTLIIGIICSFFTAVYLTRLVFIIGEKSRAFQRLTFTTPLSKRMFVGAHFDFLGTRRASFIACGVIIAVVVCSFFMRGLNQGIDFSGGRNYVVQFDHPVKTHELQASLAPLFDGAQVSVITIDDDTKVRISTNYRIDSDDPNVDDEITGILYNGLKNEIGSMSLQDFSTTNEAVGIISSQKVGPTVANDMRTDAVIAVLLSLIAMFLYILIRFHNIAFSVGALAAVAFTAFTIIGFYSIFYGVFPFAMEIDQSFIAAILTVIGYQINDTVVVFDRVRENVGLYPKQDFYTNINNSINSTLGRTLMTSGSTLLVLLCIFILGGDAIRSFTFAMIFGVVIGTCATIFVASPVAYLTEKRQGKTRNAAVKA</sequence>
<dbReference type="RefSeq" id="WP_107036699.1">
    <property type="nucleotide sequence ID" value="NZ_CAOMDK010000038.1"/>
</dbReference>
<name>A0A2V1IVW5_9BACT</name>
<keyword evidence="6 9" id="KW-1133">Transmembrane helix</keyword>
<dbReference type="InterPro" id="IPR004869">
    <property type="entry name" value="MMPL_dom"/>
</dbReference>
<dbReference type="Pfam" id="PF02355">
    <property type="entry name" value="SecD_SecF_C"/>
    <property type="match status" value="1"/>
</dbReference>
<gene>
    <name evidence="10" type="primary">secF</name>
    <name evidence="9" type="synonym">secD</name>
    <name evidence="15" type="ORF">C5O25_10515</name>
</gene>
<dbReference type="NCBIfam" id="TIGR01129">
    <property type="entry name" value="secD"/>
    <property type="match status" value="1"/>
</dbReference>
<feature type="domain" description="Protein export membrane protein SecD/SecF C-terminal" evidence="11">
    <location>
        <begin position="768"/>
        <end position="954"/>
    </location>
</feature>
<evidence type="ECO:0000256" key="9">
    <source>
        <dbReference type="HAMAP-Rule" id="MF_01463"/>
    </source>
</evidence>
<dbReference type="Gene3D" id="3.30.1360.200">
    <property type="match status" value="1"/>
</dbReference>
<evidence type="ECO:0000256" key="6">
    <source>
        <dbReference type="ARBA" id="ARBA00022989"/>
    </source>
</evidence>
<keyword evidence="8 9" id="KW-0472">Membrane</keyword>
<comment type="subunit">
    <text evidence="10">Forms a complex with SecD. Part of the essential Sec protein translocation apparatus which comprises SecA, SecYEG and auxiliary proteins SecDF. Other proteins may also be involved.</text>
</comment>
<dbReference type="GO" id="GO:0005886">
    <property type="term" value="C:plasma membrane"/>
    <property type="evidence" value="ECO:0007669"/>
    <property type="project" value="UniProtKB-SubCell"/>
</dbReference>
<dbReference type="Pfam" id="PF03176">
    <property type="entry name" value="MMPL"/>
    <property type="match status" value="1"/>
</dbReference>
<evidence type="ECO:0000259" key="14">
    <source>
        <dbReference type="Pfam" id="PF22599"/>
    </source>
</evidence>
<feature type="transmembrane region" description="Helical" evidence="9">
    <location>
        <begin position="527"/>
        <end position="545"/>
    </location>
</feature>
<dbReference type="Pfam" id="PF22599">
    <property type="entry name" value="SecDF_P1_head"/>
    <property type="match status" value="1"/>
</dbReference>
<proteinExistence type="inferred from homology"/>
<feature type="domain" description="SecDF P1 head subdomain" evidence="14">
    <location>
        <begin position="355"/>
        <end position="451"/>
    </location>
</feature>
<dbReference type="InterPro" id="IPR048631">
    <property type="entry name" value="SecD_1st"/>
</dbReference>
<dbReference type="EMBL" id="PUBV01000026">
    <property type="protein sequence ID" value="PWB06369.1"/>
    <property type="molecule type" value="Genomic_DNA"/>
</dbReference>
<keyword evidence="16" id="KW-1185">Reference proteome</keyword>
<dbReference type="PRINTS" id="PR01755">
    <property type="entry name" value="SECFTRNLCASE"/>
</dbReference>
<dbReference type="InterPro" id="IPR054384">
    <property type="entry name" value="SecDF_P1_head"/>
</dbReference>
<dbReference type="Pfam" id="PF21760">
    <property type="entry name" value="SecD_1st"/>
    <property type="match status" value="1"/>
</dbReference>
<dbReference type="InterPro" id="IPR005791">
    <property type="entry name" value="SecD"/>
</dbReference>
<comment type="function">
    <text evidence="9">Part of the Sec protein translocase complex. Interacts with the SecYEG preprotein conducting channel. SecDF uses the proton motive force (PMF) to complete protein translocation after the ATP-dependent function of SecA.</text>
</comment>
<feature type="transmembrane region" description="Helical" evidence="9">
    <location>
        <begin position="657"/>
        <end position="675"/>
    </location>
</feature>
<comment type="similarity">
    <text evidence="10">Belongs to the SecD/SecF family. SecF subfamily.</text>
</comment>
<evidence type="ECO:0000256" key="8">
    <source>
        <dbReference type="ARBA" id="ARBA00023136"/>
    </source>
</evidence>
<feature type="transmembrane region" description="Helical" evidence="9">
    <location>
        <begin position="822"/>
        <end position="847"/>
    </location>
</feature>
<protein>
    <recommendedName>
        <fullName evidence="9 10">Multifunctional fusion protein</fullName>
    </recommendedName>
    <domain>
        <recommendedName>
            <fullName evidence="9">Protein translocase subunit SecD</fullName>
        </recommendedName>
    </domain>
    <domain>
        <recommendedName>
            <fullName evidence="10">Protein-export membrane protein SecF</fullName>
        </recommendedName>
    </domain>
</protein>
<evidence type="ECO:0000256" key="5">
    <source>
        <dbReference type="ARBA" id="ARBA00022927"/>
    </source>
</evidence>
<dbReference type="FunFam" id="1.20.1640.10:FF:000004">
    <property type="entry name" value="Protein translocase subunit SecD"/>
    <property type="match status" value="1"/>
</dbReference>
<evidence type="ECO:0000256" key="3">
    <source>
        <dbReference type="ARBA" id="ARBA00022475"/>
    </source>
</evidence>
<evidence type="ECO:0000313" key="16">
    <source>
        <dbReference type="Proteomes" id="UP000244925"/>
    </source>
</evidence>
<dbReference type="NCBIfam" id="TIGR00916">
    <property type="entry name" value="2A0604s01"/>
    <property type="match status" value="1"/>
</dbReference>
<accession>A0A2V1IVW5</accession>
<feature type="domain" description="Membrane transport protein MMPL" evidence="12">
    <location>
        <begin position="473"/>
        <end position="623"/>
    </location>
</feature>
<feature type="transmembrane region" description="Helical" evidence="9">
    <location>
        <begin position="793"/>
        <end position="810"/>
    </location>
</feature>
<dbReference type="Gene3D" id="3.30.70.3220">
    <property type="match status" value="1"/>
</dbReference>
<dbReference type="GO" id="GO:0065002">
    <property type="term" value="P:intracellular protein transmembrane transport"/>
    <property type="evidence" value="ECO:0007669"/>
    <property type="project" value="UniProtKB-UniRule"/>
</dbReference>
<dbReference type="GO" id="GO:0043952">
    <property type="term" value="P:protein transport by the Sec complex"/>
    <property type="evidence" value="ECO:0007669"/>
    <property type="project" value="UniProtKB-UniRule"/>
</dbReference>
<evidence type="ECO:0000256" key="1">
    <source>
        <dbReference type="ARBA" id="ARBA00004651"/>
    </source>
</evidence>
<keyword evidence="7 9" id="KW-0811">Translocation</keyword>
<feature type="transmembrane region" description="Helical" evidence="9">
    <location>
        <begin position="474"/>
        <end position="495"/>
    </location>
</feature>
<dbReference type="InterPro" id="IPR055344">
    <property type="entry name" value="SecD_SecF_C_bact"/>
</dbReference>
<dbReference type="PANTHER" id="PTHR30081:SF1">
    <property type="entry name" value="PROTEIN TRANSLOCASE SUBUNIT SECD"/>
    <property type="match status" value="1"/>
</dbReference>
<comment type="similarity">
    <text evidence="9">Belongs to the SecD/SecF family. SecD subfamily.</text>
</comment>
<dbReference type="InterPro" id="IPR022645">
    <property type="entry name" value="SecD/SecF_bac"/>
</dbReference>
<feature type="transmembrane region" description="Helical" evidence="9">
    <location>
        <begin position="927"/>
        <end position="952"/>
    </location>
</feature>
<comment type="subunit">
    <text evidence="9">Forms a complex with SecF. Part of the essential Sec protein translocation apparatus which comprises SecA, SecYEG and auxiliary proteins SecDF. Other proteins may also be involved.</text>
</comment>
<evidence type="ECO:0000256" key="10">
    <source>
        <dbReference type="HAMAP-Rule" id="MF_01464"/>
    </source>
</evidence>
<dbReference type="HAMAP" id="MF_01463_B">
    <property type="entry name" value="SecD_B"/>
    <property type="match status" value="1"/>
</dbReference>
<feature type="transmembrane region" description="Helical" evidence="9">
    <location>
        <begin position="853"/>
        <end position="872"/>
    </location>
</feature>